<evidence type="ECO:0000256" key="2">
    <source>
        <dbReference type="ARBA" id="ARBA00004609"/>
    </source>
</evidence>
<evidence type="ECO:0000256" key="7">
    <source>
        <dbReference type="ARBA" id="ARBA00023180"/>
    </source>
</evidence>
<dbReference type="AlphaFoldDB" id="F9WIV5"/>
<proteinExistence type="predicted"/>
<feature type="compositionally biased region" description="Basic and acidic residues" evidence="10">
    <location>
        <begin position="254"/>
        <end position="270"/>
    </location>
</feature>
<dbReference type="EMBL" id="CAEQ01002644">
    <property type="protein sequence ID" value="CCD17254.1"/>
    <property type="molecule type" value="Genomic_DNA"/>
</dbReference>
<feature type="region of interest" description="Disordered" evidence="10">
    <location>
        <begin position="254"/>
        <end position="325"/>
    </location>
</feature>
<dbReference type="InterPro" id="IPR025932">
    <property type="entry name" value="Trypano_VSG_B_N_dom"/>
</dbReference>
<organism evidence="13 14">
    <name type="scientific">Trypanosoma congolense (strain IL3000)</name>
    <dbReference type="NCBI Taxonomy" id="1068625"/>
    <lineage>
        <taxon>Eukaryota</taxon>
        <taxon>Discoba</taxon>
        <taxon>Euglenozoa</taxon>
        <taxon>Kinetoplastea</taxon>
        <taxon>Metakinetoplastina</taxon>
        <taxon>Trypanosomatida</taxon>
        <taxon>Trypanosomatidae</taxon>
        <taxon>Trypanosoma</taxon>
        <taxon>Nannomonas</taxon>
    </lineage>
</organism>
<evidence type="ECO:0000256" key="10">
    <source>
        <dbReference type="SAM" id="MobiDB-lite"/>
    </source>
</evidence>
<dbReference type="VEuPathDB" id="TriTrypDB:TcIL3000_0_20880"/>
<sequence length="367" mass="40209">MLRTMKVLMLLGIFMEFGIISYVRSYNEDVKDILCTAYTAAEYVMKNMKGTHKTELEKAIYGRNDKALFSKNGSIHLDRKCTSGLNGRGLLCTSNSGGLGGDGCFLESLVGTFFCTCTPGSPIHRIDNLCGVNVNDYTAGTWYGGFTSQEGVKIDLFREVLEKIKKKCTEKSGPSRDVAQEVMNLKEAVDKVREKIEEKGMRGGFFYLGGSGSGACMGQNGNDICAAYRGKRTRADIPWADKIEKVIPNLISAGREKDSKRKALPRDSSPRKTTVTVPEPGESDEIEEQAVQTSSAPEDNSEQHENGEPQTGTSAGPVGSEGDWKRTKINTESSTYVADIPHLATYLNEDGSFFTSKKWPLLATLLI</sequence>
<evidence type="ECO:0000256" key="4">
    <source>
        <dbReference type="ARBA" id="ARBA00022622"/>
    </source>
</evidence>
<evidence type="ECO:0000256" key="11">
    <source>
        <dbReference type="SAM" id="SignalP"/>
    </source>
</evidence>
<accession>F9WIV5</accession>
<evidence type="ECO:0000256" key="6">
    <source>
        <dbReference type="ARBA" id="ARBA00023136"/>
    </source>
</evidence>
<dbReference type="Pfam" id="PF13206">
    <property type="entry name" value="VSG_B"/>
    <property type="match status" value="1"/>
</dbReference>
<evidence type="ECO:0000259" key="12">
    <source>
        <dbReference type="Pfam" id="PF13206"/>
    </source>
</evidence>
<keyword evidence="7" id="KW-0325">Glycoprotein</keyword>
<keyword evidence="14" id="KW-1185">Reference proteome</keyword>
<keyword evidence="3" id="KW-1003">Cell membrane</keyword>
<keyword evidence="8" id="KW-0449">Lipoprotein</keyword>
<evidence type="ECO:0000256" key="8">
    <source>
        <dbReference type="ARBA" id="ARBA00023288"/>
    </source>
</evidence>
<comment type="caution">
    <text evidence="13">The sequence shown here is derived from an EMBL/GenBank/DDBJ whole genome shotgun (WGS) entry which is preliminary data.</text>
</comment>
<evidence type="ECO:0000313" key="13">
    <source>
        <dbReference type="EMBL" id="CCD17254.1"/>
    </source>
</evidence>
<dbReference type="Proteomes" id="UP000000702">
    <property type="component" value="Unassembled WGS sequence"/>
</dbReference>
<comment type="function">
    <text evidence="1">VSG forms a coat on the surface of the parasite. The trypanosome evades the immune response of the host by expressing a series of antigenically distinct VSGs from an estimated 1000 VSG genes.</text>
</comment>
<evidence type="ECO:0000256" key="1">
    <source>
        <dbReference type="ARBA" id="ARBA00002523"/>
    </source>
</evidence>
<keyword evidence="9" id="KW-0175">Coiled coil</keyword>
<keyword evidence="4" id="KW-0336">GPI-anchor</keyword>
<evidence type="ECO:0000256" key="5">
    <source>
        <dbReference type="ARBA" id="ARBA00022729"/>
    </source>
</evidence>
<feature type="chain" id="PRO_5003390448" evidence="11">
    <location>
        <begin position="26"/>
        <end position="367"/>
    </location>
</feature>
<feature type="signal peptide" evidence="11">
    <location>
        <begin position="1"/>
        <end position="25"/>
    </location>
</feature>
<protein>
    <submittedName>
        <fullName evidence="13">Variant surface glycoprotein</fullName>
    </submittedName>
</protein>
<comment type="subcellular location">
    <subcellularLocation>
        <location evidence="2">Cell membrane</location>
        <topology evidence="2">Lipid-anchor</topology>
        <topology evidence="2">GPI-anchor</topology>
    </subcellularLocation>
</comment>
<gene>
    <name evidence="13" type="ORF">TCIL3000_0_20880</name>
</gene>
<keyword evidence="6" id="KW-0472">Membrane</keyword>
<evidence type="ECO:0000313" key="14">
    <source>
        <dbReference type="Proteomes" id="UP000000702"/>
    </source>
</evidence>
<reference evidence="14" key="1">
    <citation type="submission" date="2011-07" db="EMBL/GenBank/DDBJ databases">
        <title>Divergent evolution of antigenic variation in African trypanosomes.</title>
        <authorList>
            <person name="Jackson A.P."/>
            <person name="Berry A."/>
            <person name="Allison H.C."/>
            <person name="Burton P."/>
            <person name="Anderson J."/>
            <person name="Aslett M."/>
            <person name="Brown R."/>
            <person name="Corton N."/>
            <person name="Harris D."/>
            <person name="Hauser H."/>
            <person name="Gamble J."/>
            <person name="Gilderthorp R."/>
            <person name="McQuillan J."/>
            <person name="Quail M.A."/>
            <person name="Sanders M."/>
            <person name="Van Tonder A."/>
            <person name="Ginger M.L."/>
            <person name="Donelson J.E."/>
            <person name="Field M.C."/>
            <person name="Barry J.D."/>
            <person name="Berriman M."/>
            <person name="Hertz-Fowler C."/>
        </authorList>
    </citation>
    <scope>NUCLEOTIDE SEQUENCE [LARGE SCALE GENOMIC DNA]</scope>
    <source>
        <strain evidence="14">IL3000</strain>
    </source>
</reference>
<name>F9WIV5_TRYCI</name>
<evidence type="ECO:0000256" key="9">
    <source>
        <dbReference type="SAM" id="Coils"/>
    </source>
</evidence>
<feature type="domain" description="Trypanosome variant surface glycoprotein B-type N-terminal" evidence="12">
    <location>
        <begin position="36"/>
        <end position="258"/>
    </location>
</feature>
<reference evidence="13 14" key="2">
    <citation type="journal article" date="2012" name="Proc. Natl. Acad. Sci. U.S.A.">
        <title>Antigenic diversity is generated by distinct evolutionary mechanisms in African trypanosome species.</title>
        <authorList>
            <person name="Jackson A.P."/>
            <person name="Berry A."/>
            <person name="Aslett M."/>
            <person name="Allison H.C."/>
            <person name="Burton P."/>
            <person name="Vavrova-Anderson J."/>
            <person name="Brown R."/>
            <person name="Browne H."/>
            <person name="Corton N."/>
            <person name="Hauser H."/>
            <person name="Gamble J."/>
            <person name="Gilderthorp R."/>
            <person name="Marcello L."/>
            <person name="McQuillan J."/>
            <person name="Otto T.D."/>
            <person name="Quail M.A."/>
            <person name="Sanders M.J."/>
            <person name="van Tonder A."/>
            <person name="Ginger M.L."/>
            <person name="Field M.C."/>
            <person name="Barry J.D."/>
            <person name="Hertz-Fowler C."/>
            <person name="Berriman M."/>
        </authorList>
    </citation>
    <scope>NUCLEOTIDE SEQUENCE [LARGE SCALE GENOMIC DNA]</scope>
    <source>
        <strain evidence="13 14">IL3000</strain>
    </source>
</reference>
<dbReference type="GO" id="GO:0098552">
    <property type="term" value="C:side of membrane"/>
    <property type="evidence" value="ECO:0007669"/>
    <property type="project" value="UniProtKB-KW"/>
</dbReference>
<dbReference type="GO" id="GO:0005886">
    <property type="term" value="C:plasma membrane"/>
    <property type="evidence" value="ECO:0007669"/>
    <property type="project" value="UniProtKB-SubCell"/>
</dbReference>
<feature type="coiled-coil region" evidence="9">
    <location>
        <begin position="175"/>
        <end position="202"/>
    </location>
</feature>
<evidence type="ECO:0000256" key="3">
    <source>
        <dbReference type="ARBA" id="ARBA00022475"/>
    </source>
</evidence>
<keyword evidence="5 11" id="KW-0732">Signal</keyword>